<feature type="transmembrane region" description="Helical" evidence="7">
    <location>
        <begin position="375"/>
        <end position="395"/>
    </location>
</feature>
<dbReference type="OrthoDB" id="440553at2759"/>
<feature type="transmembrane region" description="Helical" evidence="7">
    <location>
        <begin position="443"/>
        <end position="461"/>
    </location>
</feature>
<dbReference type="EMBL" id="JADNRY010000018">
    <property type="protein sequence ID" value="KAF9073348.1"/>
    <property type="molecule type" value="Genomic_DNA"/>
</dbReference>
<evidence type="ECO:0000256" key="4">
    <source>
        <dbReference type="ARBA" id="ARBA00022989"/>
    </source>
</evidence>
<dbReference type="Gene3D" id="1.20.1250.20">
    <property type="entry name" value="MFS general substrate transporter like domains"/>
    <property type="match status" value="1"/>
</dbReference>
<dbReference type="FunFam" id="1.20.1720.10:FF:000009">
    <property type="entry name" value="MFS multidrug transporter"/>
    <property type="match status" value="1"/>
</dbReference>
<accession>A0A9P5Q250</accession>
<dbReference type="GO" id="GO:0005886">
    <property type="term" value="C:plasma membrane"/>
    <property type="evidence" value="ECO:0007669"/>
    <property type="project" value="TreeGrafter"/>
</dbReference>
<dbReference type="PRINTS" id="PR01035">
    <property type="entry name" value="TCRTETA"/>
</dbReference>
<dbReference type="Pfam" id="PF07690">
    <property type="entry name" value="MFS_1"/>
    <property type="match status" value="1"/>
</dbReference>
<evidence type="ECO:0000256" key="2">
    <source>
        <dbReference type="ARBA" id="ARBA00022448"/>
    </source>
</evidence>
<keyword evidence="10" id="KW-1185">Reference proteome</keyword>
<feature type="transmembrane region" description="Helical" evidence="7">
    <location>
        <begin position="173"/>
        <end position="195"/>
    </location>
</feature>
<reference evidence="9" key="1">
    <citation type="submission" date="2020-11" db="EMBL/GenBank/DDBJ databases">
        <authorList>
            <consortium name="DOE Joint Genome Institute"/>
            <person name="Ahrendt S."/>
            <person name="Riley R."/>
            <person name="Andreopoulos W."/>
            <person name="Labutti K."/>
            <person name="Pangilinan J."/>
            <person name="Ruiz-Duenas F.J."/>
            <person name="Barrasa J.M."/>
            <person name="Sanchez-Garcia M."/>
            <person name="Camarero S."/>
            <person name="Miyauchi S."/>
            <person name="Serrano A."/>
            <person name="Linde D."/>
            <person name="Babiker R."/>
            <person name="Drula E."/>
            <person name="Ayuso-Fernandez I."/>
            <person name="Pacheco R."/>
            <person name="Padilla G."/>
            <person name="Ferreira P."/>
            <person name="Barriuso J."/>
            <person name="Kellner H."/>
            <person name="Castanera R."/>
            <person name="Alfaro M."/>
            <person name="Ramirez L."/>
            <person name="Pisabarro A.G."/>
            <person name="Kuo A."/>
            <person name="Tritt A."/>
            <person name="Lipzen A."/>
            <person name="He G."/>
            <person name="Yan M."/>
            <person name="Ng V."/>
            <person name="Cullen D."/>
            <person name="Martin F."/>
            <person name="Rosso M.-N."/>
            <person name="Henrissat B."/>
            <person name="Hibbett D."/>
            <person name="Martinez A.T."/>
            <person name="Grigoriev I.V."/>
        </authorList>
    </citation>
    <scope>NUCLEOTIDE SEQUENCE</scope>
    <source>
        <strain evidence="9">AH 40177</strain>
    </source>
</reference>
<dbReference type="InterPro" id="IPR001958">
    <property type="entry name" value="Tet-R_TetA/multi-R_MdtG-like"/>
</dbReference>
<evidence type="ECO:0000313" key="9">
    <source>
        <dbReference type="EMBL" id="KAF9073348.1"/>
    </source>
</evidence>
<feature type="transmembrane region" description="Helical" evidence="7">
    <location>
        <begin position="315"/>
        <end position="337"/>
    </location>
</feature>
<evidence type="ECO:0000256" key="7">
    <source>
        <dbReference type="SAM" id="Phobius"/>
    </source>
</evidence>
<dbReference type="Proteomes" id="UP000772434">
    <property type="component" value="Unassembled WGS sequence"/>
</dbReference>
<evidence type="ECO:0000256" key="3">
    <source>
        <dbReference type="ARBA" id="ARBA00022692"/>
    </source>
</evidence>
<gene>
    <name evidence="9" type="ORF">BDP27DRAFT_1417165</name>
</gene>
<keyword evidence="4 7" id="KW-1133">Transmembrane helix</keyword>
<dbReference type="PANTHER" id="PTHR23502">
    <property type="entry name" value="MAJOR FACILITATOR SUPERFAMILY"/>
    <property type="match status" value="1"/>
</dbReference>
<evidence type="ECO:0000256" key="5">
    <source>
        <dbReference type="ARBA" id="ARBA00023136"/>
    </source>
</evidence>
<feature type="region of interest" description="Disordered" evidence="6">
    <location>
        <begin position="1"/>
        <end position="26"/>
    </location>
</feature>
<feature type="transmembrane region" description="Helical" evidence="7">
    <location>
        <begin position="286"/>
        <end position="309"/>
    </location>
</feature>
<evidence type="ECO:0000256" key="6">
    <source>
        <dbReference type="SAM" id="MobiDB-lite"/>
    </source>
</evidence>
<feature type="transmembrane region" description="Helical" evidence="7">
    <location>
        <begin position="77"/>
        <end position="100"/>
    </location>
</feature>
<feature type="domain" description="Major facilitator superfamily (MFS) profile" evidence="8">
    <location>
        <begin position="46"/>
        <end position="492"/>
    </location>
</feature>
<dbReference type="GO" id="GO:0022857">
    <property type="term" value="F:transmembrane transporter activity"/>
    <property type="evidence" value="ECO:0007669"/>
    <property type="project" value="InterPro"/>
</dbReference>
<feature type="transmembrane region" description="Helical" evidence="7">
    <location>
        <begin position="44"/>
        <end position="65"/>
    </location>
</feature>
<feature type="transmembrane region" description="Helical" evidence="7">
    <location>
        <begin position="112"/>
        <end position="131"/>
    </location>
</feature>
<evidence type="ECO:0000256" key="1">
    <source>
        <dbReference type="ARBA" id="ARBA00004141"/>
    </source>
</evidence>
<protein>
    <submittedName>
        <fullName evidence="9">Major facilitator superfamily domain-containing protein</fullName>
    </submittedName>
</protein>
<dbReference type="AlphaFoldDB" id="A0A9P5Q250"/>
<name>A0A9P5Q250_9AGAR</name>
<keyword evidence="3 7" id="KW-0812">Transmembrane</keyword>
<keyword evidence="5 7" id="KW-0472">Membrane</keyword>
<dbReference type="CDD" id="cd17323">
    <property type="entry name" value="MFS_Tpo1_MDR_like"/>
    <property type="match status" value="1"/>
</dbReference>
<proteinExistence type="predicted"/>
<dbReference type="PROSITE" id="PS50850">
    <property type="entry name" value="MFS"/>
    <property type="match status" value="1"/>
</dbReference>
<comment type="subcellular location">
    <subcellularLocation>
        <location evidence="1">Membrane</location>
        <topology evidence="1">Multi-pass membrane protein</topology>
    </subcellularLocation>
</comment>
<feature type="transmembrane region" description="Helical" evidence="7">
    <location>
        <begin position="467"/>
        <end position="488"/>
    </location>
</feature>
<sequence length="517" mass="56418">MALEKHVPPSTSGSDHDDQQSQPETVTINSAEPPYSVFSKRKRIFIIIMATICASVSPLSGNIYFPALNVLSAELHVSASLINLSLTTYMIFQGLAPAFMGDLADTAGRRPAFVIGFIIYIGACTGLALQTSFPALLILRCLQSSGSSSTVALASGIAADVSTAAERGTNMGWVNAGALLGPAIGPILGGILAQFLGWRSIFWFLVILAGVILIPLLLVFPETSRNVVGNGSLPPQRWNRDLLTVIRERGKTSQLQDRERPQSLRPLRFPNPLSTLKILKDKDVGLLLLFNSLVYCSYYSVITSLPFLFAQIYNFNVLQIGLSFIPYGIGALLAAVLNGHMLDWQFARVAKSLGVKIVKDQTIDLRHFPLERVRFPLALVLILIGNTALLCYGWVLHVQAPLAVPLVLLFFIGYCMTGSFSCCSVALIDYYPASPATVTAGNNLCRCILGAGITGVIIQMINSMGRGWCFTFIALVIYASSSILWILMRWGPAWREERARKIEAENIMRAEKNDEGK</sequence>
<feature type="transmembrane region" description="Helical" evidence="7">
    <location>
        <begin position="407"/>
        <end position="431"/>
    </location>
</feature>
<dbReference type="InterPro" id="IPR011701">
    <property type="entry name" value="MFS"/>
</dbReference>
<dbReference type="InterPro" id="IPR036259">
    <property type="entry name" value="MFS_trans_sf"/>
</dbReference>
<evidence type="ECO:0000259" key="8">
    <source>
        <dbReference type="PROSITE" id="PS50850"/>
    </source>
</evidence>
<evidence type="ECO:0000313" key="10">
    <source>
        <dbReference type="Proteomes" id="UP000772434"/>
    </source>
</evidence>
<dbReference type="SUPFAM" id="SSF103473">
    <property type="entry name" value="MFS general substrate transporter"/>
    <property type="match status" value="1"/>
</dbReference>
<dbReference type="PANTHER" id="PTHR23502:SF51">
    <property type="entry name" value="QUINIDINE RESISTANCE PROTEIN 1-RELATED"/>
    <property type="match status" value="1"/>
</dbReference>
<feature type="transmembrane region" description="Helical" evidence="7">
    <location>
        <begin position="201"/>
        <end position="220"/>
    </location>
</feature>
<dbReference type="InterPro" id="IPR020846">
    <property type="entry name" value="MFS_dom"/>
</dbReference>
<keyword evidence="2" id="KW-0813">Transport</keyword>
<organism evidence="9 10">
    <name type="scientific">Rhodocollybia butyracea</name>
    <dbReference type="NCBI Taxonomy" id="206335"/>
    <lineage>
        <taxon>Eukaryota</taxon>
        <taxon>Fungi</taxon>
        <taxon>Dikarya</taxon>
        <taxon>Basidiomycota</taxon>
        <taxon>Agaricomycotina</taxon>
        <taxon>Agaricomycetes</taxon>
        <taxon>Agaricomycetidae</taxon>
        <taxon>Agaricales</taxon>
        <taxon>Marasmiineae</taxon>
        <taxon>Omphalotaceae</taxon>
        <taxon>Rhodocollybia</taxon>
    </lineage>
</organism>
<comment type="caution">
    <text evidence="9">The sequence shown here is derived from an EMBL/GenBank/DDBJ whole genome shotgun (WGS) entry which is preliminary data.</text>
</comment>